<dbReference type="SFLD" id="SFLDG01021">
    <property type="entry name" value="Trichodiene_Synthase_Like"/>
    <property type="match status" value="1"/>
</dbReference>
<dbReference type="HOGENOM" id="CLU_052212_0_2_1"/>
<dbReference type="InterPro" id="IPR008949">
    <property type="entry name" value="Isoprenoid_synthase_dom_sf"/>
</dbReference>
<dbReference type="GeneID" id="18840960"/>
<dbReference type="SUPFAM" id="SSF48576">
    <property type="entry name" value="Terpenoid synthases"/>
    <property type="match status" value="1"/>
</dbReference>
<evidence type="ECO:0000256" key="1">
    <source>
        <dbReference type="ARBA" id="ARBA00007946"/>
    </source>
</evidence>
<dbReference type="EMBL" id="JH719412">
    <property type="protein sequence ID" value="EJF61102.1"/>
    <property type="molecule type" value="Genomic_DNA"/>
</dbReference>
<gene>
    <name evidence="3" type="ORF">DICSQDRAFT_181055</name>
</gene>
<evidence type="ECO:0000313" key="3">
    <source>
        <dbReference type="EMBL" id="EJF61102.1"/>
    </source>
</evidence>
<keyword evidence="2" id="KW-0456">Lyase</keyword>
<proteinExistence type="inferred from homology"/>
<evidence type="ECO:0000313" key="4">
    <source>
        <dbReference type="Proteomes" id="UP000053319"/>
    </source>
</evidence>
<protein>
    <submittedName>
        <fullName evidence="3">Terpenoid synthase</fullName>
    </submittedName>
</protein>
<dbReference type="AlphaFoldDB" id="R7T1T2"/>
<accession>R7T1T2</accession>
<comment type="similarity">
    <text evidence="1">Belongs to the trichodiene synthase family.</text>
</comment>
<dbReference type="SFLD" id="SFLDS00005">
    <property type="entry name" value="Isoprenoid_Synthase_Type_I"/>
    <property type="match status" value="1"/>
</dbReference>
<organism evidence="3 4">
    <name type="scientific">Dichomitus squalens (strain LYAD-421)</name>
    <name type="common">Western red white-rot fungus</name>
    <dbReference type="NCBI Taxonomy" id="732165"/>
    <lineage>
        <taxon>Eukaryota</taxon>
        <taxon>Fungi</taxon>
        <taxon>Dikarya</taxon>
        <taxon>Basidiomycota</taxon>
        <taxon>Agaricomycotina</taxon>
        <taxon>Agaricomycetes</taxon>
        <taxon>Polyporales</taxon>
        <taxon>Polyporaceae</taxon>
        <taxon>Dichomitus</taxon>
    </lineage>
</organism>
<name>R7T1T2_DICSQ</name>
<dbReference type="GO" id="GO:0016838">
    <property type="term" value="F:carbon-oxygen lyase activity, acting on phosphates"/>
    <property type="evidence" value="ECO:0007669"/>
    <property type="project" value="InterPro"/>
</dbReference>
<dbReference type="Gene3D" id="1.10.600.10">
    <property type="entry name" value="Farnesyl Diphosphate Synthase"/>
    <property type="match status" value="1"/>
</dbReference>
<dbReference type="Pfam" id="PF06330">
    <property type="entry name" value="TRI5"/>
    <property type="match status" value="1"/>
</dbReference>
<dbReference type="RefSeq" id="XP_007366322.1">
    <property type="nucleotide sequence ID" value="XM_007366260.1"/>
</dbReference>
<dbReference type="KEGG" id="dsq:DICSQDRAFT_181055"/>
<reference evidence="3 4" key="1">
    <citation type="journal article" date="2012" name="Science">
        <title>The Paleozoic origin of enzymatic lignin decomposition reconstructed from 31 fungal genomes.</title>
        <authorList>
            <person name="Floudas D."/>
            <person name="Binder M."/>
            <person name="Riley R."/>
            <person name="Barry K."/>
            <person name="Blanchette R.A."/>
            <person name="Henrissat B."/>
            <person name="Martinez A.T."/>
            <person name="Otillar R."/>
            <person name="Spatafora J.W."/>
            <person name="Yadav J.S."/>
            <person name="Aerts A."/>
            <person name="Benoit I."/>
            <person name="Boyd A."/>
            <person name="Carlson A."/>
            <person name="Copeland A."/>
            <person name="Coutinho P.M."/>
            <person name="de Vries R.P."/>
            <person name="Ferreira P."/>
            <person name="Findley K."/>
            <person name="Foster B."/>
            <person name="Gaskell J."/>
            <person name="Glotzer D."/>
            <person name="Gorecki P."/>
            <person name="Heitman J."/>
            <person name="Hesse C."/>
            <person name="Hori C."/>
            <person name="Igarashi K."/>
            <person name="Jurgens J.A."/>
            <person name="Kallen N."/>
            <person name="Kersten P."/>
            <person name="Kohler A."/>
            <person name="Kuees U."/>
            <person name="Kumar T.K.A."/>
            <person name="Kuo A."/>
            <person name="LaButti K."/>
            <person name="Larrondo L.F."/>
            <person name="Lindquist E."/>
            <person name="Ling A."/>
            <person name="Lombard V."/>
            <person name="Lucas S."/>
            <person name="Lundell T."/>
            <person name="Martin R."/>
            <person name="McLaughlin D.J."/>
            <person name="Morgenstern I."/>
            <person name="Morin E."/>
            <person name="Murat C."/>
            <person name="Nagy L.G."/>
            <person name="Nolan M."/>
            <person name="Ohm R.A."/>
            <person name="Patyshakuliyeva A."/>
            <person name="Rokas A."/>
            <person name="Ruiz-Duenas F.J."/>
            <person name="Sabat G."/>
            <person name="Salamov A."/>
            <person name="Samejima M."/>
            <person name="Schmutz J."/>
            <person name="Slot J.C."/>
            <person name="St John F."/>
            <person name="Stenlid J."/>
            <person name="Sun H."/>
            <person name="Sun S."/>
            <person name="Syed K."/>
            <person name="Tsang A."/>
            <person name="Wiebenga A."/>
            <person name="Young D."/>
            <person name="Pisabarro A."/>
            <person name="Eastwood D.C."/>
            <person name="Martin F."/>
            <person name="Cullen D."/>
            <person name="Grigoriev I.V."/>
            <person name="Hibbett D.S."/>
        </authorList>
    </citation>
    <scope>NUCLEOTIDE SEQUENCE [LARGE SCALE GENOMIC DNA]</scope>
    <source>
        <strain evidence="3 4">LYAD-421 SS1</strain>
    </source>
</reference>
<evidence type="ECO:0000256" key="2">
    <source>
        <dbReference type="ARBA" id="ARBA00023239"/>
    </source>
</evidence>
<sequence length="395" mass="44240">MGYQDRPYASRVYMLLLCRTVVYPITLSFQEKPLAFIKSDSSNSSTHRHLYLASVPQPFKRLLCTATMLATPHQSLPHSSGPHSSHIHQHSTNDLDAVATTKRLIRDFLQRLPYRDPGHLPNATLRKEVVAEVVSWNLNLESSYVEAVVDTAAATGEYTYGHMSYEYQRFSAMYTVCLAFVDDQGYRIPDAMGQFGQRLLLGQPQLHPALARLAALLKTVHELFARVSADAIVTNTLDGISAMYVEVTSKDSICSPLATKYPYYHRLRVGFASGYAHIGFVKSLEDVLGTSHLQLIPDLELVVVGFNDILSYYKEMLVGEENYINLRAVNEGKKPLAVLSELIEECLDAARTITQLASRTPGLEAICSSVMNGYVEFHLKARRYHLEELSFAEQS</sequence>
<dbReference type="InterPro" id="IPR024652">
    <property type="entry name" value="Trichodiene_synth"/>
</dbReference>
<dbReference type="Proteomes" id="UP000053319">
    <property type="component" value="Unassembled WGS sequence"/>
</dbReference>
<dbReference type="OrthoDB" id="2998174at2759"/>